<gene>
    <name evidence="2" type="ORF">OBBRIDRAFT_808670</name>
</gene>
<sequence>MALVTPCNPNSQAIASATSELPILFNEFNYMLRDIPQRVPNTHQSYTAIGLDSLLRDPPPRIARSARCQVMSSYLSRNPRLQIGTLYGRDFIQNAQNLAQYFLSTEPRRKVNVPPTRPSQQAQPMQNEFGPSKLQAPTNETWSAPTHSPPRPPHDYPGLWAEALQLQLIPPGRAMVSTGTQSVNPTPGTASAAGADHVVRPNTRHRNITTPREYQNLTPIAEPSSGLDDVSPRKEDGAVQQAKTFPSFIERQPPGGTCSGYAETGKKCDSVTGSGVACECNFGDMDDAANSGWLANMQAKNTQHEGMLG</sequence>
<keyword evidence="3" id="KW-1185">Reference proteome</keyword>
<evidence type="ECO:0000313" key="2">
    <source>
        <dbReference type="EMBL" id="OCH83876.1"/>
    </source>
</evidence>
<feature type="region of interest" description="Disordered" evidence="1">
    <location>
        <begin position="109"/>
        <end position="153"/>
    </location>
</feature>
<evidence type="ECO:0000256" key="1">
    <source>
        <dbReference type="SAM" id="MobiDB-lite"/>
    </source>
</evidence>
<proteinExistence type="predicted"/>
<protein>
    <submittedName>
        <fullName evidence="2">Uncharacterized protein</fullName>
    </submittedName>
</protein>
<evidence type="ECO:0000313" key="3">
    <source>
        <dbReference type="Proteomes" id="UP000250043"/>
    </source>
</evidence>
<reference evidence="2 3" key="1">
    <citation type="submission" date="2016-07" db="EMBL/GenBank/DDBJ databases">
        <title>Draft genome of the white-rot fungus Obba rivulosa 3A-2.</title>
        <authorList>
            <consortium name="DOE Joint Genome Institute"/>
            <person name="Miettinen O."/>
            <person name="Riley R."/>
            <person name="Acob R."/>
            <person name="Barry K."/>
            <person name="Cullen D."/>
            <person name="De Vries R."/>
            <person name="Hainaut M."/>
            <person name="Hatakka A."/>
            <person name="Henrissat B."/>
            <person name="Hilden K."/>
            <person name="Kuo R."/>
            <person name="Labutti K."/>
            <person name="Lipzen A."/>
            <person name="Makela M.R."/>
            <person name="Sandor L."/>
            <person name="Spatafora J.W."/>
            <person name="Grigoriev I.V."/>
            <person name="Hibbett D.S."/>
        </authorList>
    </citation>
    <scope>NUCLEOTIDE SEQUENCE [LARGE SCALE GENOMIC DNA]</scope>
    <source>
        <strain evidence="2 3">3A-2</strain>
    </source>
</reference>
<dbReference type="EMBL" id="KV722779">
    <property type="protein sequence ID" value="OCH83876.1"/>
    <property type="molecule type" value="Genomic_DNA"/>
</dbReference>
<name>A0A8E2DEG2_9APHY</name>
<dbReference type="AlphaFoldDB" id="A0A8E2DEG2"/>
<accession>A0A8E2DEG2</accession>
<organism evidence="2 3">
    <name type="scientific">Obba rivulosa</name>
    <dbReference type="NCBI Taxonomy" id="1052685"/>
    <lineage>
        <taxon>Eukaryota</taxon>
        <taxon>Fungi</taxon>
        <taxon>Dikarya</taxon>
        <taxon>Basidiomycota</taxon>
        <taxon>Agaricomycotina</taxon>
        <taxon>Agaricomycetes</taxon>
        <taxon>Polyporales</taxon>
        <taxon>Gelatoporiaceae</taxon>
        <taxon>Obba</taxon>
    </lineage>
</organism>
<feature type="compositionally biased region" description="Polar residues" evidence="1">
    <location>
        <begin position="135"/>
        <end position="146"/>
    </location>
</feature>
<dbReference type="Proteomes" id="UP000250043">
    <property type="component" value="Unassembled WGS sequence"/>
</dbReference>